<gene>
    <name evidence="3" type="ORF">SAMN05192551_11140</name>
</gene>
<evidence type="ECO:0008006" key="5">
    <source>
        <dbReference type="Google" id="ProtNLM"/>
    </source>
</evidence>
<evidence type="ECO:0000313" key="3">
    <source>
        <dbReference type="EMBL" id="SFI30205.1"/>
    </source>
</evidence>
<proteinExistence type="predicted"/>
<evidence type="ECO:0000313" key="4">
    <source>
        <dbReference type="Proteomes" id="UP000199287"/>
    </source>
</evidence>
<dbReference type="EMBL" id="FOQA01000011">
    <property type="protein sequence ID" value="SFI30205.1"/>
    <property type="molecule type" value="Genomic_DNA"/>
</dbReference>
<reference evidence="4" key="1">
    <citation type="submission" date="2016-10" db="EMBL/GenBank/DDBJ databases">
        <authorList>
            <person name="Varghese N."/>
            <person name="Submissions S."/>
        </authorList>
    </citation>
    <scope>NUCLEOTIDE SEQUENCE [LARGE SCALE GENOMIC DNA]</scope>
    <source>
        <strain evidence="4">Z-7934</strain>
    </source>
</reference>
<dbReference type="Proteomes" id="UP000199287">
    <property type="component" value="Unassembled WGS sequence"/>
</dbReference>
<dbReference type="PANTHER" id="PTHR33295:SF20">
    <property type="entry name" value="ATPASE"/>
    <property type="match status" value="1"/>
</dbReference>
<name>A0A1I3H354_9FIRM</name>
<keyword evidence="4" id="KW-1185">Reference proteome</keyword>
<evidence type="ECO:0000259" key="2">
    <source>
        <dbReference type="Pfam" id="PF13635"/>
    </source>
</evidence>
<dbReference type="Pfam" id="PF13173">
    <property type="entry name" value="AAA_14"/>
    <property type="match status" value="1"/>
</dbReference>
<accession>A0A1I3H354</accession>
<dbReference type="Pfam" id="PF13635">
    <property type="entry name" value="DUF4143"/>
    <property type="match status" value="1"/>
</dbReference>
<dbReference type="PANTHER" id="PTHR33295">
    <property type="entry name" value="ATPASE"/>
    <property type="match status" value="1"/>
</dbReference>
<feature type="domain" description="DUF4143" evidence="2">
    <location>
        <begin position="240"/>
        <end position="385"/>
    </location>
</feature>
<protein>
    <recommendedName>
        <fullName evidence="5">AAA+ ATPase domain-containing protein</fullName>
    </recommendedName>
</protein>
<dbReference type="SUPFAM" id="SSF52540">
    <property type="entry name" value="P-loop containing nucleoside triphosphate hydrolases"/>
    <property type="match status" value="1"/>
</dbReference>
<dbReference type="AlphaFoldDB" id="A0A1I3H354"/>
<sequence>MNRDGGDSPQGKQRLVYPKRQKNKIYGIRLVQKTNLRYCGVGVVGMILKREKYMKEIRSVLGKQVIKVLLGMRRVGKSTLLLQIQEELISEGIMPDQMISVNFEWMEFEALKDYKALNKYIEDKMTDGKKYYVFLDEVQEVDGFEKVVNSLNAKGQAEIFITGSNSKLLSGELATYLTGRFYTIEVYPFSFGELYHQRESLDEGFLEYITMGGLPGIFQFDSQRTAKNYLLDMYQSILFRDIVERNRIRDVNLFKQFMLYLMNNVSQIFSAGTITRYLKNEGRKLSRETIYQYIEAAKNAYLIYGVPRYNIRGKELMKTNEKYFINDVGIRNLFFDNEKDIGQVLENIVYLELRRRGYEIYIGKLDDREVDFIVIDGESKTYIQVTYLLAEETTIEREFSVLEAIDDNYPKMVISMDRVNRSRNGIIHKNIVDFLLEDGVRLE</sequence>
<dbReference type="InterPro" id="IPR025420">
    <property type="entry name" value="DUF4143"/>
</dbReference>
<organism evidence="3 4">
    <name type="scientific">Tindallia magadiensis</name>
    <dbReference type="NCBI Taxonomy" id="69895"/>
    <lineage>
        <taxon>Bacteria</taxon>
        <taxon>Bacillati</taxon>
        <taxon>Bacillota</taxon>
        <taxon>Clostridia</taxon>
        <taxon>Peptostreptococcales</taxon>
        <taxon>Tindalliaceae</taxon>
        <taxon>Tindallia</taxon>
    </lineage>
</organism>
<dbReference type="STRING" id="69895.SAMN05192551_11140"/>
<dbReference type="InterPro" id="IPR041682">
    <property type="entry name" value="AAA_14"/>
</dbReference>
<evidence type="ECO:0000259" key="1">
    <source>
        <dbReference type="Pfam" id="PF13173"/>
    </source>
</evidence>
<dbReference type="Gene3D" id="3.40.50.300">
    <property type="entry name" value="P-loop containing nucleotide triphosphate hydrolases"/>
    <property type="match status" value="1"/>
</dbReference>
<feature type="domain" description="AAA" evidence="1">
    <location>
        <begin position="66"/>
        <end position="194"/>
    </location>
</feature>
<dbReference type="InterPro" id="IPR027417">
    <property type="entry name" value="P-loop_NTPase"/>
</dbReference>